<organism evidence="2 3">
    <name type="scientific">Araneus ventricosus</name>
    <name type="common">Orbweaver spider</name>
    <name type="synonym">Epeira ventricosa</name>
    <dbReference type="NCBI Taxonomy" id="182803"/>
    <lineage>
        <taxon>Eukaryota</taxon>
        <taxon>Metazoa</taxon>
        <taxon>Ecdysozoa</taxon>
        <taxon>Arthropoda</taxon>
        <taxon>Chelicerata</taxon>
        <taxon>Arachnida</taxon>
        <taxon>Araneae</taxon>
        <taxon>Araneomorphae</taxon>
        <taxon>Entelegynae</taxon>
        <taxon>Araneoidea</taxon>
        <taxon>Araneidae</taxon>
        <taxon>Araneus</taxon>
    </lineage>
</organism>
<comment type="caution">
    <text evidence="2">The sequence shown here is derived from an EMBL/GenBank/DDBJ whole genome shotgun (WGS) entry which is preliminary data.</text>
</comment>
<evidence type="ECO:0000313" key="3">
    <source>
        <dbReference type="Proteomes" id="UP000499080"/>
    </source>
</evidence>
<dbReference type="Proteomes" id="UP000499080">
    <property type="component" value="Unassembled WGS sequence"/>
</dbReference>
<keyword evidence="3" id="KW-1185">Reference proteome</keyword>
<evidence type="ECO:0000256" key="1">
    <source>
        <dbReference type="SAM" id="MobiDB-lite"/>
    </source>
</evidence>
<name>A0A4Y2DFN4_ARAVE</name>
<dbReference type="AlphaFoldDB" id="A0A4Y2DFN4"/>
<proteinExistence type="predicted"/>
<feature type="compositionally biased region" description="Polar residues" evidence="1">
    <location>
        <begin position="52"/>
        <end position="69"/>
    </location>
</feature>
<feature type="region of interest" description="Disordered" evidence="1">
    <location>
        <begin position="52"/>
        <end position="76"/>
    </location>
</feature>
<gene>
    <name evidence="2" type="ORF">AVEN_95242_1</name>
</gene>
<evidence type="ECO:0000313" key="2">
    <source>
        <dbReference type="EMBL" id="GBM15603.1"/>
    </source>
</evidence>
<reference evidence="2 3" key="1">
    <citation type="journal article" date="2019" name="Sci. Rep.">
        <title>Orb-weaving spider Araneus ventricosus genome elucidates the spidroin gene catalogue.</title>
        <authorList>
            <person name="Kono N."/>
            <person name="Nakamura H."/>
            <person name="Ohtoshi R."/>
            <person name="Moran D.A.P."/>
            <person name="Shinohara A."/>
            <person name="Yoshida Y."/>
            <person name="Fujiwara M."/>
            <person name="Mori M."/>
            <person name="Tomita M."/>
            <person name="Arakawa K."/>
        </authorList>
    </citation>
    <scope>NUCLEOTIDE SEQUENCE [LARGE SCALE GENOMIC DNA]</scope>
</reference>
<protein>
    <submittedName>
        <fullName evidence="2">Uncharacterized protein</fullName>
    </submittedName>
</protein>
<accession>A0A4Y2DFN4</accession>
<dbReference type="EMBL" id="BGPR01000362">
    <property type="protein sequence ID" value="GBM15603.1"/>
    <property type="molecule type" value="Genomic_DNA"/>
</dbReference>
<sequence>MKTRYDSGATAIILRRSQFWMYNPKRQRSEPEITAELGRTFYRQETERCHLQSSEITNAKQSNSHQSANPYRATDQVRCNETAGTSVFEEDSVTVMESRFQQCRSYGWEEVLQGEAWSDLSASRA</sequence>